<dbReference type="EMBL" id="FNLO01000005">
    <property type="protein sequence ID" value="SDV48686.1"/>
    <property type="molecule type" value="Genomic_DNA"/>
</dbReference>
<evidence type="ECO:0000313" key="2">
    <source>
        <dbReference type="Proteomes" id="UP000243719"/>
    </source>
</evidence>
<accession>A0A1H2PPN4</accession>
<dbReference type="Proteomes" id="UP000243719">
    <property type="component" value="Unassembled WGS sequence"/>
</dbReference>
<protein>
    <submittedName>
        <fullName evidence="1">Uncharacterized protein</fullName>
    </submittedName>
</protein>
<organism evidence="1 2">
    <name type="scientific">Chitinasiproducens palmae</name>
    <dbReference type="NCBI Taxonomy" id="1770053"/>
    <lineage>
        <taxon>Bacteria</taxon>
        <taxon>Pseudomonadati</taxon>
        <taxon>Pseudomonadota</taxon>
        <taxon>Betaproteobacteria</taxon>
        <taxon>Burkholderiales</taxon>
        <taxon>Burkholderiaceae</taxon>
        <taxon>Chitinasiproducens</taxon>
    </lineage>
</organism>
<sequence length="49" mass="5217">MKTFLVKVTLATGRLAPYHALARSSCDACVHALLLHDAALRVTAAPVRS</sequence>
<name>A0A1H2PPN4_9BURK</name>
<evidence type="ECO:0000313" key="1">
    <source>
        <dbReference type="EMBL" id="SDV48686.1"/>
    </source>
</evidence>
<dbReference type="RefSeq" id="WP_170845110.1">
    <property type="nucleotide sequence ID" value="NZ_FNLO01000005.1"/>
</dbReference>
<dbReference type="STRING" id="1770053.SAMN05216551_105299"/>
<keyword evidence="2" id="KW-1185">Reference proteome</keyword>
<dbReference type="AlphaFoldDB" id="A0A1H2PPN4"/>
<proteinExistence type="predicted"/>
<gene>
    <name evidence="1" type="ORF">SAMN05216551_105299</name>
</gene>
<reference evidence="2" key="1">
    <citation type="submission" date="2016-09" db="EMBL/GenBank/DDBJ databases">
        <authorList>
            <person name="Varghese N."/>
            <person name="Submissions S."/>
        </authorList>
    </citation>
    <scope>NUCLEOTIDE SEQUENCE [LARGE SCALE GENOMIC DNA]</scope>
    <source>
        <strain evidence="2">JS23</strain>
    </source>
</reference>